<name>A0AAN8IS80_TRICO</name>
<dbReference type="AlphaFoldDB" id="A0AAN8IS80"/>
<accession>A0AAN8IS80</accession>
<dbReference type="EMBL" id="WIXE01006364">
    <property type="protein sequence ID" value="KAK5981363.1"/>
    <property type="molecule type" value="Genomic_DNA"/>
</dbReference>
<dbReference type="Proteomes" id="UP001331761">
    <property type="component" value="Unassembled WGS sequence"/>
</dbReference>
<keyword evidence="2" id="KW-1185">Reference proteome</keyword>
<reference evidence="1 2" key="1">
    <citation type="submission" date="2019-10" db="EMBL/GenBank/DDBJ databases">
        <title>Assembly and Annotation for the nematode Trichostrongylus colubriformis.</title>
        <authorList>
            <person name="Martin J."/>
        </authorList>
    </citation>
    <scope>NUCLEOTIDE SEQUENCE [LARGE SCALE GENOMIC DNA]</scope>
    <source>
        <strain evidence="1">G859</strain>
        <tissue evidence="1">Whole worm</tissue>
    </source>
</reference>
<evidence type="ECO:0000313" key="1">
    <source>
        <dbReference type="EMBL" id="KAK5981363.1"/>
    </source>
</evidence>
<proteinExistence type="predicted"/>
<sequence>MAELLWRYYSVFTKCFASYSKYEKWLAEQCDRTCTKFTHRVKHNGALLHLRCDTPSGNPGERRARVCSCFLNVRLKEVGPIVVHGCFGHAGHKLDLTLRSLSVDEELFLEGLLEENSVDRTLELLEGDSCLKASRLALITRKDLGIIIEKYNLSPVPSAPDMMSPLVSELESKPDCGFNNFDQEDCKKNVLDLGSRKRPAVNALEAEDTSDCENQGDVIEENHDTCLLAISLMSNDSPSSSLQTEASPEIQEHKDSLQMEVKDEGNFSIDTKSDVADELHSNVGIPVIELIKIEEEKVFQKPAKLEV</sequence>
<evidence type="ECO:0000313" key="2">
    <source>
        <dbReference type="Proteomes" id="UP001331761"/>
    </source>
</evidence>
<protein>
    <submittedName>
        <fullName evidence="1">Uncharacterized protein</fullName>
    </submittedName>
</protein>
<comment type="caution">
    <text evidence="1">The sequence shown here is derived from an EMBL/GenBank/DDBJ whole genome shotgun (WGS) entry which is preliminary data.</text>
</comment>
<gene>
    <name evidence="1" type="ORF">GCK32_005271</name>
</gene>
<organism evidence="1 2">
    <name type="scientific">Trichostrongylus colubriformis</name>
    <name type="common">Black scour worm</name>
    <dbReference type="NCBI Taxonomy" id="6319"/>
    <lineage>
        <taxon>Eukaryota</taxon>
        <taxon>Metazoa</taxon>
        <taxon>Ecdysozoa</taxon>
        <taxon>Nematoda</taxon>
        <taxon>Chromadorea</taxon>
        <taxon>Rhabditida</taxon>
        <taxon>Rhabditina</taxon>
        <taxon>Rhabditomorpha</taxon>
        <taxon>Strongyloidea</taxon>
        <taxon>Trichostrongylidae</taxon>
        <taxon>Trichostrongylus</taxon>
    </lineage>
</organism>